<gene>
    <name evidence="1" type="ORF">ACN38_g9617</name>
</gene>
<dbReference type="EMBL" id="LHQQ01000198">
    <property type="protein sequence ID" value="KOS39552.1"/>
    <property type="molecule type" value="Genomic_DNA"/>
</dbReference>
<organism evidence="1 2">
    <name type="scientific">Penicillium nordicum</name>
    <dbReference type="NCBI Taxonomy" id="229535"/>
    <lineage>
        <taxon>Eukaryota</taxon>
        <taxon>Fungi</taxon>
        <taxon>Dikarya</taxon>
        <taxon>Ascomycota</taxon>
        <taxon>Pezizomycotina</taxon>
        <taxon>Eurotiomycetes</taxon>
        <taxon>Eurotiomycetidae</taxon>
        <taxon>Eurotiales</taxon>
        <taxon>Aspergillaceae</taxon>
        <taxon>Penicillium</taxon>
    </lineage>
</organism>
<name>A0A0M9WCJ8_9EURO</name>
<comment type="caution">
    <text evidence="1">The sequence shown here is derived from an EMBL/GenBank/DDBJ whole genome shotgun (WGS) entry which is preliminary data.</text>
</comment>
<evidence type="ECO:0000313" key="1">
    <source>
        <dbReference type="EMBL" id="KOS39552.1"/>
    </source>
</evidence>
<evidence type="ECO:0000313" key="2">
    <source>
        <dbReference type="Proteomes" id="UP000037696"/>
    </source>
</evidence>
<dbReference type="AlphaFoldDB" id="A0A0M9WCJ8"/>
<reference evidence="1 2" key="1">
    <citation type="submission" date="2015-08" db="EMBL/GenBank/DDBJ databases">
        <title>Genome sequencing of Penicillium nordicum.</title>
        <authorList>
            <person name="Nguyen H.D."/>
            <person name="Seifert K.A."/>
        </authorList>
    </citation>
    <scope>NUCLEOTIDE SEQUENCE [LARGE SCALE GENOMIC DNA]</scope>
    <source>
        <strain evidence="1 2">DAOMC 185683</strain>
    </source>
</reference>
<dbReference type="Proteomes" id="UP000037696">
    <property type="component" value="Unassembled WGS sequence"/>
</dbReference>
<proteinExistence type="predicted"/>
<accession>A0A0M9WCJ8</accession>
<protein>
    <submittedName>
        <fullName evidence="1">Uncharacterized protein</fullName>
    </submittedName>
</protein>
<keyword evidence="2" id="KW-1185">Reference proteome</keyword>
<sequence length="89" mass="10667">MSVHFHYSSSTGVQSFQYVNFHVSFCDRRRLICKFITKIHQMYQMYIKCTWYLTLLVYSLHTLQDGMPSSLHFFFFFSPDFSPDSLQTT</sequence>